<dbReference type="InterPro" id="IPR003679">
    <property type="entry name" value="Amioglycoside_AcTrfase"/>
</dbReference>
<evidence type="ECO:0000259" key="4">
    <source>
        <dbReference type="Pfam" id="PF04389"/>
    </source>
</evidence>
<gene>
    <name evidence="5" type="primary">yokD</name>
    <name evidence="5" type="ORF">BWX89_00754</name>
</gene>
<reference evidence="5" key="1">
    <citation type="submission" date="2017-02" db="EMBL/GenBank/DDBJ databases">
        <title>Delving into the versatile metabolic prowess of the omnipresent phylum Bacteroidetes.</title>
        <authorList>
            <person name="Nobu M.K."/>
            <person name="Mei R."/>
            <person name="Narihiro T."/>
            <person name="Kuroda K."/>
            <person name="Liu W.-T."/>
        </authorList>
    </citation>
    <scope>NUCLEOTIDE SEQUENCE</scope>
    <source>
        <strain evidence="5">ADurb.Bin131</strain>
    </source>
</reference>
<dbReference type="SUPFAM" id="SSF53187">
    <property type="entry name" value="Zn-dependent exopeptidases"/>
    <property type="match status" value="1"/>
</dbReference>
<feature type="domain" description="Peptidase M28" evidence="4">
    <location>
        <begin position="237"/>
        <end position="321"/>
    </location>
</feature>
<evidence type="ECO:0000256" key="1">
    <source>
        <dbReference type="ARBA" id="ARBA00006383"/>
    </source>
</evidence>
<comment type="caution">
    <text evidence="5">The sequence shown here is derived from an EMBL/GenBank/DDBJ whole genome shotgun (WGS) entry which is preliminary data.</text>
</comment>
<dbReference type="Pfam" id="PF04389">
    <property type="entry name" value="Peptidase_M28"/>
    <property type="match status" value="1"/>
</dbReference>
<name>A0A1V6CAF8_UNCT6</name>
<proteinExistence type="inferred from homology"/>
<dbReference type="EMBL" id="MWDQ01000059">
    <property type="protein sequence ID" value="OQB73892.1"/>
    <property type="molecule type" value="Genomic_DNA"/>
</dbReference>
<accession>A0A1V6CAF8</accession>
<dbReference type="SUPFAM" id="SSF110710">
    <property type="entry name" value="TTHA0583/YokD-like"/>
    <property type="match status" value="1"/>
</dbReference>
<dbReference type="Proteomes" id="UP000485562">
    <property type="component" value="Unassembled WGS sequence"/>
</dbReference>
<evidence type="ECO:0000313" key="5">
    <source>
        <dbReference type="EMBL" id="OQB73892.1"/>
    </source>
</evidence>
<evidence type="ECO:0000256" key="2">
    <source>
        <dbReference type="ARBA" id="ARBA00022679"/>
    </source>
</evidence>
<dbReference type="PANTHER" id="PTHR11104">
    <property type="entry name" value="AMINOGLYCOSIDE N3-ACETYLTRANSFERASE"/>
    <property type="match status" value="1"/>
</dbReference>
<sequence>MKKIYEEFKNQFDVSRWKNFALKIYNIESKFCYRDFEKSARICLQELKDAGAKDVELIELNADGETVYVDFIMPEAWDYEYGHLSIVEPMQFNGKILADTRQHPFHIANRCGDIEGTVLNVVDIRNMNQYKNLSRCLVFCGNIHPKECRQKIEESGAAGIISCYSGAPEKRNGIFWINGWVKNSGWYHTKQDKKMVCFSITPADGEFLQNLLNTRDVKVYTSVKSKRYNGKIYSITGLIPGKTKKEVAFLAHLYEPMITDNASGVAGLIEMCRVFNRLIREKKFVLDTGIRFLFSMERYGMAQFFEKNRNIVYAFNVDGITPDIVKSGRMRITLYGSQFTKPFFGDWIFEKILEGVFPQDLPWKKERPMFEDDTFVSDLSINVPTIYFISHPGRFHHNSVDPEIVNWNIGKHILCSLATYAWVLCSNSLRHRYINIPDAFIKQEFYAYISRLSLMIDENPEKFDVCTIKERIFYIATYLKNKYSSMAGFHIKPDEKILEDIDLIARKTTADIEKRLDSTHAEKKLLSREEKKAENIVITWRKPVFVFSLSEIPHKERIHPPEEFYSAINRVDGKKDLYRIFQEISWEREFYGIPELDEQEKRQITKYIQYLSKYGYVKIRYKVITTKQDIKRELGKLGIKKGDYIIVHSSLSSLGYVEGGPEAVCEALMELISKDGLLMMPSFNHGEIFKNNPQAYFSPVETPTINGTIPETFRKMKNVYRSLNPTHSFAVWGKNAKDFVKDHHKYLTMGKGSPLYLLEKAGGKIVLIDAISANTFHHVVEETNNVPCLGKRTEQYPVKLPSGEIVKIRTWSWREKSCEITDKTVYLDYMRKNKLLKEGKIGNADVLVIDMNVCRQVIEKFLNGKIKGFSGCKKCPIRPWVVPQTVESDWDNEKEQVKKDTDAFVGDYNPTSSV</sequence>
<organism evidence="5">
    <name type="scientific">candidate division TA06 bacterium ADurb.Bin131</name>
    <dbReference type="NCBI Taxonomy" id="1852827"/>
    <lineage>
        <taxon>Bacteria</taxon>
        <taxon>Bacteria division TA06</taxon>
    </lineage>
</organism>
<dbReference type="Pfam" id="PF02522">
    <property type="entry name" value="Antibiotic_NAT"/>
    <property type="match status" value="1"/>
</dbReference>
<evidence type="ECO:0000256" key="3">
    <source>
        <dbReference type="ARBA" id="ARBA00023315"/>
    </source>
</evidence>
<dbReference type="InterPro" id="IPR007484">
    <property type="entry name" value="Peptidase_M28"/>
</dbReference>
<keyword evidence="2 5" id="KW-0808">Transferase</keyword>
<dbReference type="GO" id="GO:0046677">
    <property type="term" value="P:response to antibiotic"/>
    <property type="evidence" value="ECO:0007669"/>
    <property type="project" value="InterPro"/>
</dbReference>
<dbReference type="PANTHER" id="PTHR11104:SF0">
    <property type="entry name" value="SPBETA PROPHAGE-DERIVED AMINOGLYCOSIDE N(3')-ACETYLTRANSFERASE-LIKE PROTEIN YOKD"/>
    <property type="match status" value="1"/>
</dbReference>
<protein>
    <submittedName>
        <fullName evidence="5">SPBc2 prophage-derived aminoglycoside N(3')-acetyltransferase-like protein YokD</fullName>
        <ecNumber evidence="5">2.3.1.-</ecNumber>
    </submittedName>
</protein>
<keyword evidence="3 5" id="KW-0012">Acyltransferase</keyword>
<dbReference type="Gene3D" id="3.40.630.10">
    <property type="entry name" value="Zn peptidases"/>
    <property type="match status" value="1"/>
</dbReference>
<dbReference type="EC" id="2.3.1.-" evidence="5"/>
<dbReference type="InterPro" id="IPR028345">
    <property type="entry name" value="Antibiotic_NAT-like"/>
</dbReference>
<dbReference type="AlphaFoldDB" id="A0A1V6CAF8"/>
<comment type="similarity">
    <text evidence="1">Belongs to the antibiotic N-acetyltransferase family.</text>
</comment>
<dbReference type="GO" id="GO:0008080">
    <property type="term" value="F:N-acetyltransferase activity"/>
    <property type="evidence" value="ECO:0007669"/>
    <property type="project" value="InterPro"/>
</dbReference>